<feature type="active site" description="Acyl-thioester intermediate" evidence="6">
    <location>
        <position position="88"/>
    </location>
</feature>
<sequence>MRRVVICEPLRTPIGRFGGAFKTVAPADLAAAVITALIERTNLNGALVDDVIFGQAYPSAEAAPVARVAALNAGLPVTVGGVQVDRRCGSGLQAILDAAMQVQTGVSDLLIAGGVDVMSQAPLYTVDSRWGLAGTAGVLLRDALGRGRETAGGRHYPVPGGMLETAENLRRDYSLDRVEQDELAVESQRRALAAVADGRFLDEIVPVTVPGRKGPVVVSVDETPRETTLEALAGLKPIMGKADAAATVTAGNASGQNDAAAACIVTTPERAAALGLTPVVRLVSWARAGVEPSRMGLGPVPATKLALERAGLTLADIDLIELNEAFAAQVLAVSREWNFTLEDWARTNVNGSGISLGHPVGATGARILATASRHLQRTEGRYLLETMCIGGGQGLAAVFERA</sequence>
<organism evidence="10 11">
    <name type="scientific">Cryobacterium ruanii</name>
    <dbReference type="NCBI Taxonomy" id="1259197"/>
    <lineage>
        <taxon>Bacteria</taxon>
        <taxon>Bacillati</taxon>
        <taxon>Actinomycetota</taxon>
        <taxon>Actinomycetes</taxon>
        <taxon>Micrococcales</taxon>
        <taxon>Microbacteriaceae</taxon>
        <taxon>Cryobacterium</taxon>
    </lineage>
</organism>
<dbReference type="EC" id="2.3.1.9" evidence="2"/>
<proteinExistence type="inferred from homology"/>
<protein>
    <recommendedName>
        <fullName evidence="5">Probable acetyl-CoA acetyltransferase</fullName>
        <ecNumber evidence="2">2.3.1.9</ecNumber>
    </recommendedName>
</protein>
<dbReference type="InterPro" id="IPR020617">
    <property type="entry name" value="Thiolase_C"/>
</dbReference>
<dbReference type="Gene3D" id="3.40.47.10">
    <property type="match status" value="2"/>
</dbReference>
<dbReference type="PANTHER" id="PTHR18919:SF107">
    <property type="entry name" value="ACETYL-COA ACETYLTRANSFERASE, CYTOSOLIC"/>
    <property type="match status" value="1"/>
</dbReference>
<gene>
    <name evidence="10" type="ORF">E3T47_01040</name>
</gene>
<dbReference type="InterPro" id="IPR016039">
    <property type="entry name" value="Thiolase-like"/>
</dbReference>
<dbReference type="PIRSF" id="PIRSF000429">
    <property type="entry name" value="Ac-CoA_Ac_transf"/>
    <property type="match status" value="1"/>
</dbReference>
<accession>A0A4R9AV46</accession>
<evidence type="ECO:0000313" key="10">
    <source>
        <dbReference type="EMBL" id="TFD69503.1"/>
    </source>
</evidence>
<dbReference type="EMBL" id="SOHK01000004">
    <property type="protein sequence ID" value="TFD69503.1"/>
    <property type="molecule type" value="Genomic_DNA"/>
</dbReference>
<feature type="active site" description="Proton acceptor" evidence="6">
    <location>
        <position position="388"/>
    </location>
</feature>
<reference evidence="10 11" key="1">
    <citation type="submission" date="2019-03" db="EMBL/GenBank/DDBJ databases">
        <title>Genomics of glacier-inhabiting Cryobacterium strains.</title>
        <authorList>
            <person name="Liu Q."/>
            <person name="Xin Y.-H."/>
        </authorList>
    </citation>
    <scope>NUCLEOTIDE SEQUENCE [LARGE SCALE GENOMIC DNA]</scope>
    <source>
        <strain evidence="10 11">Sr36</strain>
    </source>
</reference>
<dbReference type="Proteomes" id="UP000298154">
    <property type="component" value="Unassembled WGS sequence"/>
</dbReference>
<dbReference type="NCBIfam" id="TIGR01930">
    <property type="entry name" value="AcCoA-C-Actrans"/>
    <property type="match status" value="1"/>
</dbReference>
<dbReference type="Pfam" id="PF00108">
    <property type="entry name" value="Thiolase_N"/>
    <property type="match status" value="1"/>
</dbReference>
<comment type="caution">
    <text evidence="10">The sequence shown here is derived from an EMBL/GenBank/DDBJ whole genome shotgun (WGS) entry which is preliminary data.</text>
</comment>
<keyword evidence="4 7" id="KW-0012">Acyltransferase</keyword>
<evidence type="ECO:0000256" key="2">
    <source>
        <dbReference type="ARBA" id="ARBA00012705"/>
    </source>
</evidence>
<evidence type="ECO:0000256" key="5">
    <source>
        <dbReference type="ARBA" id="ARBA00040529"/>
    </source>
</evidence>
<evidence type="ECO:0000256" key="4">
    <source>
        <dbReference type="ARBA" id="ARBA00023315"/>
    </source>
</evidence>
<dbReference type="InterPro" id="IPR020616">
    <property type="entry name" value="Thiolase_N"/>
</dbReference>
<dbReference type="Pfam" id="PF02803">
    <property type="entry name" value="Thiolase_C"/>
    <property type="match status" value="1"/>
</dbReference>
<dbReference type="AlphaFoldDB" id="A0A4R9AV46"/>
<feature type="domain" description="Thiolase C-terminal" evidence="9">
    <location>
        <begin position="277"/>
        <end position="401"/>
    </location>
</feature>
<feature type="active site" description="Proton acceptor" evidence="6">
    <location>
        <position position="358"/>
    </location>
</feature>
<evidence type="ECO:0000313" key="11">
    <source>
        <dbReference type="Proteomes" id="UP000298154"/>
    </source>
</evidence>
<dbReference type="OrthoDB" id="3204099at2"/>
<dbReference type="CDD" id="cd00751">
    <property type="entry name" value="thiolase"/>
    <property type="match status" value="1"/>
</dbReference>
<dbReference type="InterPro" id="IPR002155">
    <property type="entry name" value="Thiolase"/>
</dbReference>
<dbReference type="PANTHER" id="PTHR18919">
    <property type="entry name" value="ACETYL-COA C-ACYLTRANSFERASE"/>
    <property type="match status" value="1"/>
</dbReference>
<comment type="similarity">
    <text evidence="1 7">Belongs to the thiolase-like superfamily. Thiolase family.</text>
</comment>
<evidence type="ECO:0000256" key="3">
    <source>
        <dbReference type="ARBA" id="ARBA00022679"/>
    </source>
</evidence>
<name>A0A4R9AV46_9MICO</name>
<evidence type="ECO:0000259" key="9">
    <source>
        <dbReference type="Pfam" id="PF02803"/>
    </source>
</evidence>
<feature type="domain" description="Thiolase N-terminal" evidence="8">
    <location>
        <begin position="4"/>
        <end position="267"/>
    </location>
</feature>
<keyword evidence="11" id="KW-1185">Reference proteome</keyword>
<evidence type="ECO:0000256" key="1">
    <source>
        <dbReference type="ARBA" id="ARBA00010982"/>
    </source>
</evidence>
<dbReference type="NCBIfam" id="NF004853">
    <property type="entry name" value="PRK06205.1"/>
    <property type="match status" value="1"/>
</dbReference>
<keyword evidence="3 7" id="KW-0808">Transferase</keyword>
<evidence type="ECO:0000256" key="7">
    <source>
        <dbReference type="RuleBase" id="RU003557"/>
    </source>
</evidence>
<evidence type="ECO:0000256" key="6">
    <source>
        <dbReference type="PIRSR" id="PIRSR000429-1"/>
    </source>
</evidence>
<dbReference type="GO" id="GO:0003985">
    <property type="term" value="F:acetyl-CoA C-acetyltransferase activity"/>
    <property type="evidence" value="ECO:0007669"/>
    <property type="project" value="UniProtKB-EC"/>
</dbReference>
<dbReference type="SUPFAM" id="SSF53901">
    <property type="entry name" value="Thiolase-like"/>
    <property type="match status" value="2"/>
</dbReference>
<evidence type="ECO:0000259" key="8">
    <source>
        <dbReference type="Pfam" id="PF00108"/>
    </source>
</evidence>